<dbReference type="PANTHER" id="PTHR30154">
    <property type="entry name" value="LEUCINE-RESPONSIVE REGULATORY PROTEIN"/>
    <property type="match status" value="1"/>
</dbReference>
<dbReference type="InterPro" id="IPR036390">
    <property type="entry name" value="WH_DNA-bd_sf"/>
</dbReference>
<dbReference type="GO" id="GO:0005829">
    <property type="term" value="C:cytosol"/>
    <property type="evidence" value="ECO:0007669"/>
    <property type="project" value="TreeGrafter"/>
</dbReference>
<dbReference type="GO" id="GO:0043565">
    <property type="term" value="F:sequence-specific DNA binding"/>
    <property type="evidence" value="ECO:0007669"/>
    <property type="project" value="InterPro"/>
</dbReference>
<name>A0A9X1ZKP7_9GAMM</name>
<dbReference type="Pfam" id="PF13404">
    <property type="entry name" value="HTH_AsnC-type"/>
    <property type="match status" value="1"/>
</dbReference>
<dbReference type="PANTHER" id="PTHR30154:SF34">
    <property type="entry name" value="TRANSCRIPTIONAL REGULATOR AZLB"/>
    <property type="match status" value="1"/>
</dbReference>
<sequence length="153" mass="17255">MDKKDVKLLAILQQQGRISIADLANKVNMSDTPCLRRVKKLEQDQIILGYQAQLDPQKLGLKVSAYLYIRLNDCSFEQTEAFESEVAKVANVMECVSVSGDYDYMLKVMVEDLAALDMLIKKQLKSLPMVFQVNANVVLKSAFTRPHLPIESC</sequence>
<gene>
    <name evidence="5" type="ORF">L2672_12430</name>
</gene>
<keyword evidence="6" id="KW-1185">Reference proteome</keyword>
<accession>A0A9X1ZKP7</accession>
<keyword evidence="3" id="KW-0804">Transcription</keyword>
<dbReference type="SMART" id="SM00344">
    <property type="entry name" value="HTH_ASNC"/>
    <property type="match status" value="1"/>
</dbReference>
<dbReference type="Gene3D" id="3.30.70.920">
    <property type="match status" value="1"/>
</dbReference>
<keyword evidence="2" id="KW-0238">DNA-binding</keyword>
<dbReference type="Pfam" id="PF01037">
    <property type="entry name" value="AsnC_trans_reg"/>
    <property type="match status" value="1"/>
</dbReference>
<dbReference type="SUPFAM" id="SSF54909">
    <property type="entry name" value="Dimeric alpha+beta barrel"/>
    <property type="match status" value="1"/>
</dbReference>
<evidence type="ECO:0000259" key="4">
    <source>
        <dbReference type="PROSITE" id="PS50956"/>
    </source>
</evidence>
<evidence type="ECO:0000313" key="6">
    <source>
        <dbReference type="Proteomes" id="UP001139333"/>
    </source>
</evidence>
<dbReference type="RefSeq" id="WP_248996175.1">
    <property type="nucleotide sequence ID" value="NZ_JAKIKP010000009.1"/>
</dbReference>
<proteinExistence type="predicted"/>
<comment type="caution">
    <text evidence="5">The sequence shown here is derived from an EMBL/GenBank/DDBJ whole genome shotgun (WGS) entry which is preliminary data.</text>
</comment>
<evidence type="ECO:0000256" key="1">
    <source>
        <dbReference type="ARBA" id="ARBA00023015"/>
    </source>
</evidence>
<dbReference type="InterPro" id="IPR019888">
    <property type="entry name" value="Tscrpt_reg_AsnC-like"/>
</dbReference>
<protein>
    <submittedName>
        <fullName evidence="5">Lrp/AsnC family transcriptional regulator</fullName>
    </submittedName>
</protein>
<evidence type="ECO:0000313" key="5">
    <source>
        <dbReference type="EMBL" id="MCL1143498.1"/>
    </source>
</evidence>
<evidence type="ECO:0000256" key="2">
    <source>
        <dbReference type="ARBA" id="ARBA00023125"/>
    </source>
</evidence>
<organism evidence="5 6">
    <name type="scientific">Shewanella gaetbuli</name>
    <dbReference type="NCBI Taxonomy" id="220752"/>
    <lineage>
        <taxon>Bacteria</taxon>
        <taxon>Pseudomonadati</taxon>
        <taxon>Pseudomonadota</taxon>
        <taxon>Gammaproteobacteria</taxon>
        <taxon>Alteromonadales</taxon>
        <taxon>Shewanellaceae</taxon>
        <taxon>Shewanella</taxon>
    </lineage>
</organism>
<keyword evidence="1" id="KW-0805">Transcription regulation</keyword>
<feature type="domain" description="HTH asnC-type" evidence="4">
    <location>
        <begin position="1"/>
        <end position="62"/>
    </location>
</feature>
<dbReference type="InterPro" id="IPR019887">
    <property type="entry name" value="Tscrpt_reg_AsnC/Lrp_C"/>
</dbReference>
<evidence type="ECO:0000256" key="3">
    <source>
        <dbReference type="ARBA" id="ARBA00023163"/>
    </source>
</evidence>
<reference evidence="5" key="1">
    <citation type="submission" date="2022-01" db="EMBL/GenBank/DDBJ databases">
        <title>Whole genome-based taxonomy of the Shewanellaceae.</title>
        <authorList>
            <person name="Martin-Rodriguez A.J."/>
        </authorList>
    </citation>
    <scope>NUCLEOTIDE SEQUENCE</scope>
    <source>
        <strain evidence="5">DSM 16422</strain>
    </source>
</reference>
<dbReference type="SUPFAM" id="SSF46785">
    <property type="entry name" value="Winged helix' DNA-binding domain"/>
    <property type="match status" value="1"/>
</dbReference>
<dbReference type="Proteomes" id="UP001139333">
    <property type="component" value="Unassembled WGS sequence"/>
</dbReference>
<dbReference type="GO" id="GO:0043200">
    <property type="term" value="P:response to amino acid"/>
    <property type="evidence" value="ECO:0007669"/>
    <property type="project" value="TreeGrafter"/>
</dbReference>
<dbReference type="InterPro" id="IPR011008">
    <property type="entry name" value="Dimeric_a/b-barrel"/>
</dbReference>
<dbReference type="AlphaFoldDB" id="A0A9X1ZKP7"/>
<dbReference type="InterPro" id="IPR036388">
    <property type="entry name" value="WH-like_DNA-bd_sf"/>
</dbReference>
<dbReference type="PROSITE" id="PS50956">
    <property type="entry name" value="HTH_ASNC_2"/>
    <property type="match status" value="1"/>
</dbReference>
<dbReference type="Gene3D" id="1.10.10.10">
    <property type="entry name" value="Winged helix-like DNA-binding domain superfamily/Winged helix DNA-binding domain"/>
    <property type="match status" value="1"/>
</dbReference>
<dbReference type="InterPro" id="IPR000485">
    <property type="entry name" value="AsnC-type_HTH_dom"/>
</dbReference>
<dbReference type="PRINTS" id="PR00033">
    <property type="entry name" value="HTHASNC"/>
</dbReference>
<dbReference type="EMBL" id="JAKIKP010000009">
    <property type="protein sequence ID" value="MCL1143498.1"/>
    <property type="molecule type" value="Genomic_DNA"/>
</dbReference>